<keyword evidence="1" id="KW-0997">Cell inner membrane</keyword>
<sequence>MPSIAVRSEVPLPRVSRLRWLWLPPAALLLTWLLFLLMMLAIRGQESTLEPPTTIEDVRVVQTERDETPPADPMKLLQSAPPPPPEAPPALAQAALPELSMPAVAVSTIDVGTIAVPTGSVAIGLGSSLGASGVFGGFAGGGGGNGNGSGGGGGGGGGAWKGKPLVPLSTARPQMPEWACKQKLGGWVEAVFTVDPNGHVKDVKIINAEPRGVFEAAAVESIGNWLYERTGKSAEVRQRVPMDPADCAYNYR</sequence>
<dbReference type="InterPro" id="IPR037682">
    <property type="entry name" value="TonB_C"/>
</dbReference>
<keyword evidence="1" id="KW-0812">Transmembrane</keyword>
<keyword evidence="1" id="KW-1003">Cell membrane</keyword>
<evidence type="ECO:0000259" key="3">
    <source>
        <dbReference type="PROSITE" id="PS52015"/>
    </source>
</evidence>
<dbReference type="EMBL" id="FQWZ01000004">
    <property type="protein sequence ID" value="SHG99584.1"/>
    <property type="molecule type" value="Genomic_DNA"/>
</dbReference>
<evidence type="ECO:0000313" key="4">
    <source>
        <dbReference type="EMBL" id="SHG99584.1"/>
    </source>
</evidence>
<keyword evidence="1" id="KW-0653">Protein transport</keyword>
<feature type="region of interest" description="Disordered" evidence="2">
    <location>
        <begin position="65"/>
        <end position="89"/>
    </location>
</feature>
<dbReference type="Proteomes" id="UP000199758">
    <property type="component" value="Unassembled WGS sequence"/>
</dbReference>
<keyword evidence="1" id="KW-1133">Transmembrane helix</keyword>
<dbReference type="GO" id="GO:0015031">
    <property type="term" value="P:protein transport"/>
    <property type="evidence" value="ECO:0007669"/>
    <property type="project" value="UniProtKB-UniRule"/>
</dbReference>
<evidence type="ECO:0000256" key="1">
    <source>
        <dbReference type="RuleBase" id="RU362123"/>
    </source>
</evidence>
<keyword evidence="1" id="KW-0472">Membrane</keyword>
<keyword evidence="5" id="KW-1185">Reference proteome</keyword>
<reference evidence="4 5" key="1">
    <citation type="submission" date="2016-11" db="EMBL/GenBank/DDBJ databases">
        <authorList>
            <person name="Jaros S."/>
            <person name="Januszkiewicz K."/>
            <person name="Wedrychowicz H."/>
        </authorList>
    </citation>
    <scope>NUCLEOTIDE SEQUENCE [LARGE SCALE GENOMIC DNA]</scope>
    <source>
        <strain evidence="4 5">CGMCC 1.7049</strain>
    </source>
</reference>
<feature type="domain" description="TonB C-terminal" evidence="3">
    <location>
        <begin position="160"/>
        <end position="252"/>
    </location>
</feature>
<dbReference type="Gene3D" id="3.30.2420.10">
    <property type="entry name" value="TonB"/>
    <property type="match status" value="1"/>
</dbReference>
<feature type="transmembrane region" description="Helical" evidence="1">
    <location>
        <begin position="20"/>
        <end position="42"/>
    </location>
</feature>
<name>A0A1M5PCQ5_9GAMM</name>
<accession>A0A1M5PCQ5</accession>
<dbReference type="RefSeq" id="WP_175550172.1">
    <property type="nucleotide sequence ID" value="NZ_FQWZ01000004.1"/>
</dbReference>
<evidence type="ECO:0000256" key="2">
    <source>
        <dbReference type="SAM" id="MobiDB-lite"/>
    </source>
</evidence>
<dbReference type="GO" id="GO:0015891">
    <property type="term" value="P:siderophore transport"/>
    <property type="evidence" value="ECO:0007669"/>
    <property type="project" value="InterPro"/>
</dbReference>
<dbReference type="SUPFAM" id="SSF74653">
    <property type="entry name" value="TolA/TonB C-terminal domain"/>
    <property type="match status" value="1"/>
</dbReference>
<dbReference type="InterPro" id="IPR003538">
    <property type="entry name" value="TonB"/>
</dbReference>
<evidence type="ECO:0000313" key="5">
    <source>
        <dbReference type="Proteomes" id="UP000199758"/>
    </source>
</evidence>
<dbReference type="GO" id="GO:0031992">
    <property type="term" value="F:energy transducer activity"/>
    <property type="evidence" value="ECO:0007669"/>
    <property type="project" value="InterPro"/>
</dbReference>
<dbReference type="GO" id="GO:0030288">
    <property type="term" value="C:outer membrane-bounded periplasmic space"/>
    <property type="evidence" value="ECO:0007669"/>
    <property type="project" value="InterPro"/>
</dbReference>
<dbReference type="AlphaFoldDB" id="A0A1M5PCQ5"/>
<dbReference type="STRING" id="490188.SAMN04488068_2165"/>
<comment type="subcellular location">
    <subcellularLocation>
        <location evidence="1">Cell inner membrane</location>
        <topology evidence="1">Single-pass membrane protein</topology>
        <orientation evidence="1">Periplasmic side</orientation>
    </subcellularLocation>
</comment>
<comment type="similarity">
    <text evidence="1">Belongs to the TonB family.</text>
</comment>
<dbReference type="PRINTS" id="PR01374">
    <property type="entry name" value="TONBPROTEIN"/>
</dbReference>
<protein>
    <recommendedName>
        <fullName evidence="1">Protein TonB</fullName>
    </recommendedName>
</protein>
<comment type="function">
    <text evidence="1">Interacts with outer membrane receptor proteins that carry out high-affinity binding and energy dependent uptake into the periplasmic space of specific substrates. It could act to transduce energy from the cytoplasmic membrane to specific energy-requiring processes in the outer membrane, resulting in the release into the periplasm of ligands bound by these outer membrane proteins.</text>
</comment>
<dbReference type="Pfam" id="PF03544">
    <property type="entry name" value="TonB_C"/>
    <property type="match status" value="1"/>
</dbReference>
<keyword evidence="1" id="KW-0735">Signal-anchor</keyword>
<gene>
    <name evidence="4" type="ORF">SAMN04488068_2165</name>
</gene>
<dbReference type="GO" id="GO:0005886">
    <property type="term" value="C:plasma membrane"/>
    <property type="evidence" value="ECO:0007669"/>
    <property type="project" value="UniProtKB-SubCell"/>
</dbReference>
<keyword evidence="1" id="KW-0813">Transport</keyword>
<dbReference type="PROSITE" id="PS52015">
    <property type="entry name" value="TONB_CTD"/>
    <property type="match status" value="1"/>
</dbReference>
<organism evidence="4 5">
    <name type="scientific">Hydrocarboniphaga daqingensis</name>
    <dbReference type="NCBI Taxonomy" id="490188"/>
    <lineage>
        <taxon>Bacteria</taxon>
        <taxon>Pseudomonadati</taxon>
        <taxon>Pseudomonadota</taxon>
        <taxon>Gammaproteobacteria</taxon>
        <taxon>Nevskiales</taxon>
        <taxon>Nevskiaceae</taxon>
        <taxon>Hydrocarboniphaga</taxon>
    </lineage>
</organism>
<dbReference type="GO" id="GO:0055085">
    <property type="term" value="P:transmembrane transport"/>
    <property type="evidence" value="ECO:0007669"/>
    <property type="project" value="InterPro"/>
</dbReference>
<proteinExistence type="inferred from homology"/>